<keyword evidence="2" id="KW-0812">Transmembrane</keyword>
<dbReference type="PANTHER" id="PTHR37813">
    <property type="entry name" value="FELS-2 PROPHAGE PROTEIN"/>
    <property type="match status" value="1"/>
</dbReference>
<evidence type="ECO:0000256" key="1">
    <source>
        <dbReference type="ARBA" id="ARBA00022612"/>
    </source>
</evidence>
<protein>
    <submittedName>
        <fullName evidence="4">Phage-related minor tail protein</fullName>
    </submittedName>
</protein>
<dbReference type="RefSeq" id="WP_209973665.1">
    <property type="nucleotide sequence ID" value="NZ_JAGGLB010000014.1"/>
</dbReference>
<organism evidence="4 5">
    <name type="scientific">Paenibacillus eucommiae</name>
    <dbReference type="NCBI Taxonomy" id="1355755"/>
    <lineage>
        <taxon>Bacteria</taxon>
        <taxon>Bacillati</taxon>
        <taxon>Bacillota</taxon>
        <taxon>Bacilli</taxon>
        <taxon>Bacillales</taxon>
        <taxon>Paenibacillaceae</taxon>
        <taxon>Paenibacillus</taxon>
    </lineage>
</organism>
<keyword evidence="1" id="KW-1188">Viral release from host cell</keyword>
<feature type="transmembrane region" description="Helical" evidence="2">
    <location>
        <begin position="498"/>
        <end position="518"/>
    </location>
</feature>
<reference evidence="4 5" key="1">
    <citation type="submission" date="2021-03" db="EMBL/GenBank/DDBJ databases">
        <title>Genomic Encyclopedia of Type Strains, Phase IV (KMG-IV): sequencing the most valuable type-strain genomes for metagenomic binning, comparative biology and taxonomic classification.</title>
        <authorList>
            <person name="Goeker M."/>
        </authorList>
    </citation>
    <scope>NUCLEOTIDE SEQUENCE [LARGE SCALE GENOMIC DNA]</scope>
    <source>
        <strain evidence="4 5">DSM 26048</strain>
    </source>
</reference>
<dbReference type="PANTHER" id="PTHR37813:SF1">
    <property type="entry name" value="FELS-2 PROPHAGE PROTEIN"/>
    <property type="match status" value="1"/>
</dbReference>
<proteinExistence type="predicted"/>
<evidence type="ECO:0000256" key="2">
    <source>
        <dbReference type="SAM" id="Phobius"/>
    </source>
</evidence>
<feature type="transmembrane region" description="Helical" evidence="2">
    <location>
        <begin position="434"/>
        <end position="464"/>
    </location>
</feature>
<dbReference type="EMBL" id="JAGGLB010000014">
    <property type="protein sequence ID" value="MBP1992551.1"/>
    <property type="molecule type" value="Genomic_DNA"/>
</dbReference>
<comment type="caution">
    <text evidence="4">The sequence shown here is derived from an EMBL/GenBank/DDBJ whole genome shotgun (WGS) entry which is preliminary data.</text>
</comment>
<dbReference type="InterPro" id="IPR010090">
    <property type="entry name" value="Phage_tape_meas"/>
</dbReference>
<gene>
    <name evidence="4" type="ORF">J2Z66_004160</name>
</gene>
<name>A0ABS4IZX8_9BACL</name>
<sequence>MEIFRLFGSILVESGEAENSLSNIGKAAGAATLALGAVAIAAAAAIGTKAVQVADEFKKAMNGLAAETGSTTEEMDEYAAATKRLYNANLGENFEDIAKAMAKVNQTTGESGEELENLTKNALMLRDTFEMDVEGSINTVNSLIQNFGISGEQAYTLIAQGAQMGANKNGDLLDVMNEYAPHFAQLGLNANEFTDTLIQGAAAGAFQIDKMGDAVKEFGIRSKDESKLSAEAYAALGLNAEEMFATFAAGGPKAGDAFQLVIEKLGGMEDPLAQNQAGVALFGTMFEDLGVEAIKALGDIDDNADMTRDTLQKMGEIKYDSFTQGIQSIGRQFETGVLIPIGEKIIPKLEELATWFEGKMPQIEGAIKKSMDVAIGLFDGLAKAVMFVTDNMNIFLPVLLGVTAAIAAQAIINTVTALYGAWKTATTTMTTSQWLLNAAMSANPIGLVALAIGALIAAGIALYMNWDKVSAFLSASWEWIKETAVNVFNWLVDFFIEWGPLILAALTGPVGILVYAIVKYWDEIKEFTVNIWNSIMKFFTTDVPAAFNKVVGFFSELPGKIQTFLHDLFFVKIPYAVGYAIGWMIKAFSEGIPKVIKFFEELPGKVWTWLVKLYTDFDTWRKDMVSKAIEIGTNVLKSIVDFFAELPGKVWDWLVSTVNKLIEWRTNAATKAKEAGKAILDSIIEFVKKLPTDISIWFTNAVTTVKGFGTTALEAAGTVGKNIVNGIVDFIKGIPAKIDEFVGGIAGKITTIAGNIKGAISSIFKSGKEGIEAGAVTAGGSATITVPAHASGTNFAPGGLSLVGEEGPELVNLPRGSQVYPNDRTEQLLGGGSSIIIQTMYVRNDQDINRVSQELERLRLQRLREAGIR</sequence>
<keyword evidence="2" id="KW-0472">Membrane</keyword>
<evidence type="ECO:0000313" key="5">
    <source>
        <dbReference type="Proteomes" id="UP001519287"/>
    </source>
</evidence>
<evidence type="ECO:0000313" key="4">
    <source>
        <dbReference type="EMBL" id="MBP1992551.1"/>
    </source>
</evidence>
<keyword evidence="2" id="KW-1133">Transmembrane helix</keyword>
<feature type="domain" description="Phage tail tape measure protein" evidence="3">
    <location>
        <begin position="89"/>
        <end position="283"/>
    </location>
</feature>
<dbReference type="Pfam" id="PF10145">
    <property type="entry name" value="PhageMin_Tail"/>
    <property type="match status" value="1"/>
</dbReference>
<feature type="transmembrane region" description="Helical" evidence="2">
    <location>
        <begin position="394"/>
        <end position="422"/>
    </location>
</feature>
<keyword evidence="5" id="KW-1185">Reference proteome</keyword>
<evidence type="ECO:0000259" key="3">
    <source>
        <dbReference type="Pfam" id="PF10145"/>
    </source>
</evidence>
<accession>A0ABS4IZX8</accession>
<dbReference type="Proteomes" id="UP001519287">
    <property type="component" value="Unassembled WGS sequence"/>
</dbReference>